<dbReference type="Proteomes" id="UP000543379">
    <property type="component" value="Unassembled WGS sequence"/>
</dbReference>
<accession>A0A099WLN3</accession>
<evidence type="ECO:0000256" key="1">
    <source>
        <dbReference type="ARBA" id="ARBA00006625"/>
    </source>
</evidence>
<dbReference type="Proteomes" id="UP000529446">
    <property type="component" value="Unassembled WGS sequence"/>
</dbReference>
<dbReference type="AlphaFoldDB" id="A0A099WLN3"/>
<reference evidence="8 9" key="2">
    <citation type="submission" date="2020-03" db="EMBL/GenBank/DDBJ databases">
        <title>Soil Listeria distribution.</title>
        <authorList>
            <person name="Liao J."/>
            <person name="Wiedmann M."/>
        </authorList>
    </citation>
    <scope>NUCLEOTIDE SEQUENCE [LARGE SCALE GENOMIC DNA]</scope>
    <source>
        <strain evidence="6 8">FSL L7-0360</strain>
        <strain evidence="5 9">FSL L7-1816</strain>
    </source>
</reference>
<evidence type="ECO:0000313" key="9">
    <source>
        <dbReference type="Proteomes" id="UP000543379"/>
    </source>
</evidence>
<organism evidence="4 7">
    <name type="scientific">Listeria booriae</name>
    <dbReference type="NCBI Taxonomy" id="1552123"/>
    <lineage>
        <taxon>Bacteria</taxon>
        <taxon>Bacillati</taxon>
        <taxon>Bacillota</taxon>
        <taxon>Bacilli</taxon>
        <taxon>Bacillales</taxon>
        <taxon>Listeriaceae</taxon>
        <taxon>Listeria</taxon>
    </lineage>
</organism>
<gene>
    <name evidence="4" type="ORF">EP57_00015</name>
    <name evidence="5" type="ORF">HB811_00080</name>
    <name evidence="6" type="ORF">HCB06_13315</name>
</gene>
<name>A0A099WLN3_9LIST</name>
<evidence type="ECO:0000313" key="5">
    <source>
        <dbReference type="EMBL" id="MBC1315151.1"/>
    </source>
</evidence>
<reference evidence="4 7" key="1">
    <citation type="submission" date="2014-05" db="EMBL/GenBank/DDBJ databases">
        <title>Novel Listeriaceae from food processing environments.</title>
        <authorList>
            <person name="den Bakker H.C."/>
        </authorList>
    </citation>
    <scope>NUCLEOTIDE SEQUENCE [LARGE SCALE GENOMIC DNA]</scope>
    <source>
        <strain evidence="4 7">FSL A5-0281</strain>
    </source>
</reference>
<dbReference type="eggNOG" id="COG3049">
    <property type="taxonomic scope" value="Bacteria"/>
</dbReference>
<proteinExistence type="inferred from homology"/>
<protein>
    <submittedName>
        <fullName evidence="5">Choloylglycine hydrolase family protein</fullName>
    </submittedName>
</protein>
<dbReference type="PANTHER" id="PTHR35527">
    <property type="entry name" value="CHOLOYLGLYCINE HYDROLASE"/>
    <property type="match status" value="1"/>
</dbReference>
<dbReference type="Proteomes" id="UP000029844">
    <property type="component" value="Unassembled WGS sequence"/>
</dbReference>
<dbReference type="InterPro" id="IPR029055">
    <property type="entry name" value="Ntn_hydrolases_N"/>
</dbReference>
<dbReference type="STRING" id="1552123.EP57_00015"/>
<sequence length="332" mass="37181">MCTSFVYQTKGENLFLSRTMDFGFTLDAKPVALPRGYTFESDVDGERYSGKYALIGAGRNLGKYILADGVNEHGLACASLYLPSEAVYSKNTEAGKTNLAPHEFLLWALSFCKDVSELREVLQTIHLVDQKVDLLGITTPLHWIFYDKSGNVAVIEPTDPSFKLTLKENPVGVMTNTPSLEWHFKNLTNYIDITPEQKTSAKFGKFEAHPFSQGGGTLGLPGGYTPPERFVRAAYLKEHIQEANNEQEGVTNVWYVLKSVTIPKGAVIKSDGTPDLTQYTSSMCVSSLTYYFTPYGNQRITGCKLDDDFINHSQTPYEWDVLQTEDILYKER</sequence>
<dbReference type="SUPFAM" id="SSF56235">
    <property type="entry name" value="N-terminal nucleophile aminohydrolases (Ntn hydrolases)"/>
    <property type="match status" value="1"/>
</dbReference>
<dbReference type="InterPro" id="IPR052193">
    <property type="entry name" value="Peptidase_C59"/>
</dbReference>
<evidence type="ECO:0000313" key="7">
    <source>
        <dbReference type="Proteomes" id="UP000029844"/>
    </source>
</evidence>
<dbReference type="EMBL" id="JAAROV010000001">
    <property type="protein sequence ID" value="MBC1315151.1"/>
    <property type="molecule type" value="Genomic_DNA"/>
</dbReference>
<dbReference type="Gene3D" id="3.60.60.10">
    <property type="entry name" value="Penicillin V Acylase, Chain A"/>
    <property type="match status" value="1"/>
</dbReference>
<dbReference type="GO" id="GO:0016787">
    <property type="term" value="F:hydrolase activity"/>
    <property type="evidence" value="ECO:0007669"/>
    <property type="project" value="UniProtKB-KW"/>
</dbReference>
<dbReference type="GeneID" id="58715836"/>
<comment type="similarity">
    <text evidence="1">Belongs to the peptidase C59 family.</text>
</comment>
<dbReference type="InterPro" id="IPR029132">
    <property type="entry name" value="CBAH/NAAA_C"/>
</dbReference>
<dbReference type="EMBL" id="JAARXI010000007">
    <property type="protein sequence ID" value="MBC2117604.1"/>
    <property type="molecule type" value="Genomic_DNA"/>
</dbReference>
<evidence type="ECO:0000256" key="2">
    <source>
        <dbReference type="ARBA" id="ARBA00022801"/>
    </source>
</evidence>
<dbReference type="EMBL" id="JNFA01000001">
    <property type="protein sequence ID" value="KGL45418.1"/>
    <property type="molecule type" value="Genomic_DNA"/>
</dbReference>
<evidence type="ECO:0000313" key="4">
    <source>
        <dbReference type="EMBL" id="KGL45418.1"/>
    </source>
</evidence>
<dbReference type="RefSeq" id="WP_036082975.1">
    <property type="nucleotide sequence ID" value="NZ_CBCSHQ010000002.1"/>
</dbReference>
<evidence type="ECO:0000313" key="8">
    <source>
        <dbReference type="Proteomes" id="UP000529446"/>
    </source>
</evidence>
<comment type="caution">
    <text evidence="4">The sequence shown here is derived from an EMBL/GenBank/DDBJ whole genome shotgun (WGS) entry which is preliminary data.</text>
</comment>
<keyword evidence="2 5" id="KW-0378">Hydrolase</keyword>
<evidence type="ECO:0000259" key="3">
    <source>
        <dbReference type="Pfam" id="PF02275"/>
    </source>
</evidence>
<dbReference type="PANTHER" id="PTHR35527:SF2">
    <property type="entry name" value="HYDROLASE"/>
    <property type="match status" value="1"/>
</dbReference>
<dbReference type="OrthoDB" id="9794717at2"/>
<dbReference type="CDD" id="cd00542">
    <property type="entry name" value="Ntn_PVA"/>
    <property type="match status" value="1"/>
</dbReference>
<dbReference type="Pfam" id="PF02275">
    <property type="entry name" value="CBAH"/>
    <property type="match status" value="1"/>
</dbReference>
<keyword evidence="7" id="KW-1185">Reference proteome</keyword>
<evidence type="ECO:0000313" key="6">
    <source>
        <dbReference type="EMBL" id="MBC2117604.1"/>
    </source>
</evidence>
<feature type="domain" description="Choloylglycine hydrolase/NAAA C-terminal" evidence="3">
    <location>
        <begin position="2"/>
        <end position="312"/>
    </location>
</feature>